<dbReference type="Proteomes" id="UP000179360">
    <property type="component" value="Unassembled WGS sequence"/>
</dbReference>
<dbReference type="STRING" id="1817764.A2637_02355"/>
<reference evidence="6 7" key="1">
    <citation type="journal article" date="2016" name="Nat. Commun.">
        <title>Thousands of microbial genomes shed light on interconnected biogeochemical processes in an aquifer system.</title>
        <authorList>
            <person name="Anantharaman K."/>
            <person name="Brown C.T."/>
            <person name="Hug L.A."/>
            <person name="Sharon I."/>
            <person name="Castelle C.J."/>
            <person name="Probst A.J."/>
            <person name="Thomas B.C."/>
            <person name="Singh A."/>
            <person name="Wilkins M.J."/>
            <person name="Karaoz U."/>
            <person name="Brodie E.L."/>
            <person name="Williams K.H."/>
            <person name="Hubbard S.S."/>
            <person name="Banfield J.F."/>
        </authorList>
    </citation>
    <scope>NUCLEOTIDE SEQUENCE [LARGE SCALE GENOMIC DNA]</scope>
</reference>
<evidence type="ECO:0000256" key="2">
    <source>
        <dbReference type="ARBA" id="ARBA00023136"/>
    </source>
</evidence>
<keyword evidence="2" id="KW-0472">Membrane</keyword>
<evidence type="ECO:0000313" key="7">
    <source>
        <dbReference type="Proteomes" id="UP000179360"/>
    </source>
</evidence>
<evidence type="ECO:0000256" key="5">
    <source>
        <dbReference type="ARBA" id="ARBA00023288"/>
    </source>
</evidence>
<dbReference type="GO" id="GO:1990351">
    <property type="term" value="C:transporter complex"/>
    <property type="evidence" value="ECO:0007669"/>
    <property type="project" value="TreeGrafter"/>
</dbReference>
<dbReference type="GO" id="GO:0043165">
    <property type="term" value="P:Gram-negative-bacterium-type cell outer membrane assembly"/>
    <property type="evidence" value="ECO:0007669"/>
    <property type="project" value="InterPro"/>
</dbReference>
<keyword evidence="1" id="KW-0732">Signal</keyword>
<name>A0A1F6TQT0_9PROT</name>
<gene>
    <name evidence="6" type="ORF">A2637_02355</name>
</gene>
<evidence type="ECO:0000256" key="1">
    <source>
        <dbReference type="ARBA" id="ARBA00022729"/>
    </source>
</evidence>
<accession>A0A1F6TQT0</accession>
<keyword evidence="5" id="KW-0449">Lipoprotein</keyword>
<comment type="caution">
    <text evidence="6">The sequence shown here is derived from an EMBL/GenBank/DDBJ whole genome shotgun (WGS) entry which is preliminary data.</text>
</comment>
<keyword evidence="3" id="KW-0564">Palmitate</keyword>
<keyword evidence="4" id="KW-0998">Cell outer membrane</keyword>
<dbReference type="PANTHER" id="PTHR38098">
    <property type="entry name" value="LPS-ASSEMBLY LIPOPROTEIN LPTE"/>
    <property type="match status" value="1"/>
</dbReference>
<organism evidence="6 7">
    <name type="scientific">Candidatus Muproteobacteria bacterium RIFCSPHIGHO2_01_FULL_65_16</name>
    <dbReference type="NCBI Taxonomy" id="1817764"/>
    <lineage>
        <taxon>Bacteria</taxon>
        <taxon>Pseudomonadati</taxon>
        <taxon>Pseudomonadota</taxon>
        <taxon>Candidatus Muproteobacteria</taxon>
    </lineage>
</organism>
<dbReference type="GO" id="GO:0001530">
    <property type="term" value="F:lipopolysaccharide binding"/>
    <property type="evidence" value="ECO:0007669"/>
    <property type="project" value="TreeGrafter"/>
</dbReference>
<evidence type="ECO:0008006" key="8">
    <source>
        <dbReference type="Google" id="ProtNLM"/>
    </source>
</evidence>
<dbReference type="AlphaFoldDB" id="A0A1F6TQT0"/>
<proteinExistence type="inferred from homology"/>
<dbReference type="PANTHER" id="PTHR38098:SF1">
    <property type="entry name" value="LPS-ASSEMBLY LIPOPROTEIN LPTE"/>
    <property type="match status" value="1"/>
</dbReference>
<sequence length="147" mass="16204">MRGTGLAQLPEVLAVLRVAVEGGAAVHDPLLDAMRDALREAGATVSDAADAPVLRLSGEGFNTQVLSVDAAGRVAEYLVRYEVSFRLTDAAGKELVPAQTIRMQRDYTFDRLNVIAKEKEEEDLRRELRRDVVRQIVRRLSKVASSK</sequence>
<dbReference type="GO" id="GO:0019867">
    <property type="term" value="C:outer membrane"/>
    <property type="evidence" value="ECO:0007669"/>
    <property type="project" value="InterPro"/>
</dbReference>
<dbReference type="HAMAP" id="MF_01186">
    <property type="entry name" value="LPS_assembly_LptE"/>
    <property type="match status" value="1"/>
</dbReference>
<dbReference type="Gene3D" id="3.30.160.150">
    <property type="entry name" value="Lipoprotein like domain"/>
    <property type="match status" value="1"/>
</dbReference>
<dbReference type="InterPro" id="IPR007485">
    <property type="entry name" value="LPS_assembly_LptE"/>
</dbReference>
<evidence type="ECO:0000313" key="6">
    <source>
        <dbReference type="EMBL" id="OGI47419.1"/>
    </source>
</evidence>
<evidence type="ECO:0000256" key="3">
    <source>
        <dbReference type="ARBA" id="ARBA00023139"/>
    </source>
</evidence>
<dbReference type="Pfam" id="PF04390">
    <property type="entry name" value="LptE"/>
    <property type="match status" value="1"/>
</dbReference>
<dbReference type="EMBL" id="MFSY01000020">
    <property type="protein sequence ID" value="OGI47419.1"/>
    <property type="molecule type" value="Genomic_DNA"/>
</dbReference>
<dbReference type="GO" id="GO:0015920">
    <property type="term" value="P:lipopolysaccharide transport"/>
    <property type="evidence" value="ECO:0007669"/>
    <property type="project" value="TreeGrafter"/>
</dbReference>
<evidence type="ECO:0000256" key="4">
    <source>
        <dbReference type="ARBA" id="ARBA00023237"/>
    </source>
</evidence>
<protein>
    <recommendedName>
        <fullName evidence="8">LPS-assembly lipoprotein LptE</fullName>
    </recommendedName>
</protein>